<dbReference type="GO" id="GO:0022857">
    <property type="term" value="F:transmembrane transporter activity"/>
    <property type="evidence" value="ECO:0007669"/>
    <property type="project" value="InterPro"/>
</dbReference>
<dbReference type="PANTHER" id="PTHR20772:SF4">
    <property type="entry name" value="HYPOTHETICAL AMINO ACID TRANSPORTER (EUROFUNG)"/>
    <property type="match status" value="1"/>
</dbReference>
<feature type="transmembrane region" description="Helical" evidence="5">
    <location>
        <begin position="150"/>
        <end position="172"/>
    </location>
</feature>
<dbReference type="OrthoDB" id="330047at2759"/>
<accession>A0A6G1GH57</accession>
<feature type="transmembrane region" description="Helical" evidence="5">
    <location>
        <begin position="123"/>
        <end position="143"/>
    </location>
</feature>
<feature type="transmembrane region" description="Helical" evidence="5">
    <location>
        <begin position="178"/>
        <end position="197"/>
    </location>
</feature>
<protein>
    <submittedName>
        <fullName evidence="6 8">Amino acid transporter</fullName>
    </submittedName>
</protein>
<comment type="subcellular location">
    <subcellularLocation>
        <location evidence="1">Membrane</location>
        <topology evidence="1">Multi-pass membrane protein</topology>
    </subcellularLocation>
</comment>
<dbReference type="Proteomes" id="UP000504638">
    <property type="component" value="Unplaced"/>
</dbReference>
<feature type="transmembrane region" description="Helical" evidence="5">
    <location>
        <begin position="242"/>
        <end position="262"/>
    </location>
</feature>
<dbReference type="Gene3D" id="1.20.1250.20">
    <property type="entry name" value="MFS general substrate transporter like domains"/>
    <property type="match status" value="1"/>
</dbReference>
<evidence type="ECO:0000313" key="7">
    <source>
        <dbReference type="Proteomes" id="UP000504638"/>
    </source>
</evidence>
<dbReference type="GeneID" id="54422658"/>
<organism evidence="6">
    <name type="scientific">Eremomyces bilateralis CBS 781.70</name>
    <dbReference type="NCBI Taxonomy" id="1392243"/>
    <lineage>
        <taxon>Eukaryota</taxon>
        <taxon>Fungi</taxon>
        <taxon>Dikarya</taxon>
        <taxon>Ascomycota</taxon>
        <taxon>Pezizomycotina</taxon>
        <taxon>Dothideomycetes</taxon>
        <taxon>Dothideomycetes incertae sedis</taxon>
        <taxon>Eremomycetales</taxon>
        <taxon>Eremomycetaceae</taxon>
        <taxon>Eremomyces</taxon>
    </lineage>
</organism>
<feature type="transmembrane region" description="Helical" evidence="5">
    <location>
        <begin position="362"/>
        <end position="381"/>
    </location>
</feature>
<dbReference type="PROSITE" id="PS00216">
    <property type="entry name" value="SUGAR_TRANSPORT_1"/>
    <property type="match status" value="1"/>
</dbReference>
<dbReference type="InterPro" id="IPR036259">
    <property type="entry name" value="MFS_trans_sf"/>
</dbReference>
<dbReference type="Pfam" id="PF07690">
    <property type="entry name" value="MFS_1"/>
    <property type="match status" value="1"/>
</dbReference>
<dbReference type="InterPro" id="IPR011701">
    <property type="entry name" value="MFS"/>
</dbReference>
<reference evidence="6 8" key="1">
    <citation type="submission" date="2020-01" db="EMBL/GenBank/DDBJ databases">
        <authorList>
            <consortium name="DOE Joint Genome Institute"/>
            <person name="Haridas S."/>
            <person name="Albert R."/>
            <person name="Binder M."/>
            <person name="Bloem J."/>
            <person name="Labutti K."/>
            <person name="Salamov A."/>
            <person name="Andreopoulos B."/>
            <person name="Baker S.E."/>
            <person name="Barry K."/>
            <person name="Bills G."/>
            <person name="Bluhm B.H."/>
            <person name="Cannon C."/>
            <person name="Castanera R."/>
            <person name="Culley D.E."/>
            <person name="Daum C."/>
            <person name="Ezra D."/>
            <person name="Gonzalez J.B."/>
            <person name="Henrissat B."/>
            <person name="Kuo A."/>
            <person name="Liang C."/>
            <person name="Lipzen A."/>
            <person name="Lutzoni F."/>
            <person name="Magnuson J."/>
            <person name="Mondo S."/>
            <person name="Nolan M."/>
            <person name="Ohm R."/>
            <person name="Pangilinan J."/>
            <person name="Park H.-J."/>
            <person name="Ramirez L."/>
            <person name="Alfaro M."/>
            <person name="Sun H."/>
            <person name="Tritt A."/>
            <person name="Yoshinaga Y."/>
            <person name="Zwiers L.-H."/>
            <person name="Turgeon B.G."/>
            <person name="Goodwin S.B."/>
            <person name="Spatafora J.W."/>
            <person name="Crous P.W."/>
            <person name="Grigoriev I.V."/>
        </authorList>
    </citation>
    <scope>NUCLEOTIDE SEQUENCE</scope>
    <source>
        <strain evidence="6 8">CBS 781.70</strain>
    </source>
</reference>
<dbReference type="RefSeq" id="XP_033538831.1">
    <property type="nucleotide sequence ID" value="XM_033682088.1"/>
</dbReference>
<evidence type="ECO:0000256" key="5">
    <source>
        <dbReference type="SAM" id="Phobius"/>
    </source>
</evidence>
<dbReference type="AlphaFoldDB" id="A0A6G1GH57"/>
<evidence type="ECO:0000256" key="2">
    <source>
        <dbReference type="ARBA" id="ARBA00022692"/>
    </source>
</evidence>
<evidence type="ECO:0000313" key="8">
    <source>
        <dbReference type="RefSeq" id="XP_033538831.1"/>
    </source>
</evidence>
<sequence length="574" mass="62917">MSLTQHVTANEGVDREIGDTLFDAPERRLSVQSHVLSFDPFPLLSTEAPPTGREAAYKVPVFKRLVQVSIAVVVCWLASGIVFGFAALKPVLIAEGVYQELCTDDEGGETGTGCVEQDIRLNLFFTVASVATNVSALPIGAILDRYGRRVLYVAGSILLAAGSVLMGLAFAIPAFDGYIVANILLALGGSAIFIPSFQLAYAFPKHSGIIVALVTGSFDASAAVFLFYRLAYEASARVFAPAYFFFGYTLVPVLIVVLEFLVMPPKSYHTGPELRQKIEKAQDSMRDIHDSDDEIESRAELRQVRAERAKRRERRASQLEELVGVEAERIEKAEYEKERRIVSEVWGVLHGQPAHRQMLSPWFIGLLLLTMLQMLRMNYFIATLDSQYSFLVGEDRERQIAVFFDFALPIGGVAATPFIAVLLNHLSVPAVLGVIVVLITAIGVVNCLPFIWAGYITVVLFVIARPFYYSAVSDYATKVFGFATFGRIYGAIICFSGLINFSQSGLDALTLDLMSGNPTPVNAGMTIAGAIIGGALTVFAAVEGRHVREKQMEEDADAERQSLLPIDEHRVMYL</sequence>
<dbReference type="EMBL" id="ML975149">
    <property type="protein sequence ID" value="KAF1817200.1"/>
    <property type="molecule type" value="Genomic_DNA"/>
</dbReference>
<feature type="transmembrane region" description="Helical" evidence="5">
    <location>
        <begin position="426"/>
        <end position="444"/>
    </location>
</feature>
<dbReference type="CDD" id="cd06174">
    <property type="entry name" value="MFS"/>
    <property type="match status" value="1"/>
</dbReference>
<dbReference type="GO" id="GO:0000329">
    <property type="term" value="C:fungal-type vacuole membrane"/>
    <property type="evidence" value="ECO:0007669"/>
    <property type="project" value="TreeGrafter"/>
</dbReference>
<proteinExistence type="predicted"/>
<gene>
    <name evidence="6 8" type="ORF">P152DRAFT_486659</name>
</gene>
<reference evidence="8" key="3">
    <citation type="submission" date="2025-04" db="UniProtKB">
        <authorList>
            <consortium name="RefSeq"/>
        </authorList>
    </citation>
    <scope>IDENTIFICATION</scope>
    <source>
        <strain evidence="8">CBS 781.70</strain>
    </source>
</reference>
<feature type="transmembrane region" description="Helical" evidence="5">
    <location>
        <begin position="65"/>
        <end position="88"/>
    </location>
</feature>
<keyword evidence="3 5" id="KW-1133">Transmembrane helix</keyword>
<feature type="transmembrane region" description="Helical" evidence="5">
    <location>
        <begin position="209"/>
        <end position="230"/>
    </location>
</feature>
<feature type="transmembrane region" description="Helical" evidence="5">
    <location>
        <begin position="401"/>
        <end position="419"/>
    </location>
</feature>
<dbReference type="InterPro" id="IPR052599">
    <property type="entry name" value="SLC43A_AATransporter"/>
</dbReference>
<evidence type="ECO:0000313" key="6">
    <source>
        <dbReference type="EMBL" id="KAF1817200.1"/>
    </source>
</evidence>
<feature type="transmembrane region" description="Helical" evidence="5">
    <location>
        <begin position="521"/>
        <end position="542"/>
    </location>
</feature>
<dbReference type="InterPro" id="IPR005829">
    <property type="entry name" value="Sugar_transporter_CS"/>
</dbReference>
<evidence type="ECO:0000256" key="1">
    <source>
        <dbReference type="ARBA" id="ARBA00004141"/>
    </source>
</evidence>
<reference evidence="8" key="2">
    <citation type="submission" date="2020-04" db="EMBL/GenBank/DDBJ databases">
        <authorList>
            <consortium name="NCBI Genome Project"/>
        </authorList>
    </citation>
    <scope>NUCLEOTIDE SEQUENCE</scope>
    <source>
        <strain evidence="8">CBS 781.70</strain>
    </source>
</reference>
<evidence type="ECO:0000256" key="3">
    <source>
        <dbReference type="ARBA" id="ARBA00022989"/>
    </source>
</evidence>
<evidence type="ECO:0000256" key="4">
    <source>
        <dbReference type="ARBA" id="ARBA00023136"/>
    </source>
</evidence>
<keyword evidence="2 5" id="KW-0812">Transmembrane</keyword>
<keyword evidence="7" id="KW-1185">Reference proteome</keyword>
<name>A0A6G1GH57_9PEZI</name>
<keyword evidence="4 5" id="KW-0472">Membrane</keyword>
<feature type="transmembrane region" description="Helical" evidence="5">
    <location>
        <begin position="450"/>
        <end position="468"/>
    </location>
</feature>
<dbReference type="PANTHER" id="PTHR20772">
    <property type="entry name" value="PROTEIN FMP42"/>
    <property type="match status" value="1"/>
</dbReference>
<feature type="transmembrane region" description="Helical" evidence="5">
    <location>
        <begin position="480"/>
        <end position="501"/>
    </location>
</feature>
<dbReference type="SUPFAM" id="SSF103473">
    <property type="entry name" value="MFS general substrate transporter"/>
    <property type="match status" value="1"/>
</dbReference>